<dbReference type="Proteomes" id="UP000757435">
    <property type="component" value="Unassembled WGS sequence"/>
</dbReference>
<sequence length="239" mass="25979">MKYRLGGLLIGVLATLATPAVSSEVHQIAAWRSQLQQAMCGQNWSQAIGVSGALVGSEIHPSERIWLLALRQDLFAYQAGTTPFSQCEGNTVMAGATQESVRLLTAQSSFNWEGTLERMGMAGATSGAPDEIVVSNSVAIAALTTPSNADLLGIERPAEIAYTACQPVSTGDFRVASGAISHRWVYEIWQNVDTFYLQYWRQSQTCTQALTMGGFETQQEARQYMFDLRSNESVGNIAQ</sequence>
<keyword evidence="1" id="KW-0732">Signal</keyword>
<feature type="chain" id="PRO_5038027832" evidence="1">
    <location>
        <begin position="23"/>
        <end position="239"/>
    </location>
</feature>
<name>A0A951UKU7_9CYAN</name>
<accession>A0A951UKU7</accession>
<feature type="signal peptide" evidence="1">
    <location>
        <begin position="1"/>
        <end position="22"/>
    </location>
</feature>
<proteinExistence type="predicted"/>
<comment type="caution">
    <text evidence="2">The sequence shown here is derived from an EMBL/GenBank/DDBJ whole genome shotgun (WGS) entry which is preliminary data.</text>
</comment>
<reference evidence="2" key="1">
    <citation type="submission" date="2021-05" db="EMBL/GenBank/DDBJ databases">
        <authorList>
            <person name="Pietrasiak N."/>
            <person name="Ward R."/>
            <person name="Stajich J.E."/>
            <person name="Kurbessoian T."/>
        </authorList>
    </citation>
    <scope>NUCLEOTIDE SEQUENCE</scope>
    <source>
        <strain evidence="2">UHER 2000/2452</strain>
    </source>
</reference>
<gene>
    <name evidence="2" type="ORF">KME15_04935</name>
</gene>
<dbReference type="EMBL" id="JAHHHD010000003">
    <property type="protein sequence ID" value="MBW4657996.1"/>
    <property type="molecule type" value="Genomic_DNA"/>
</dbReference>
<evidence type="ECO:0000256" key="1">
    <source>
        <dbReference type="SAM" id="SignalP"/>
    </source>
</evidence>
<dbReference type="AlphaFoldDB" id="A0A951UKU7"/>
<reference evidence="2" key="2">
    <citation type="journal article" date="2022" name="Microbiol. Resour. Announc.">
        <title>Metagenome Sequencing to Explore Phylogenomics of Terrestrial Cyanobacteria.</title>
        <authorList>
            <person name="Ward R.D."/>
            <person name="Stajich J.E."/>
            <person name="Johansen J.R."/>
            <person name="Huntemann M."/>
            <person name="Clum A."/>
            <person name="Foster B."/>
            <person name="Foster B."/>
            <person name="Roux S."/>
            <person name="Palaniappan K."/>
            <person name="Varghese N."/>
            <person name="Mukherjee S."/>
            <person name="Reddy T.B.K."/>
            <person name="Daum C."/>
            <person name="Copeland A."/>
            <person name="Chen I.A."/>
            <person name="Ivanova N.N."/>
            <person name="Kyrpides N.C."/>
            <person name="Shapiro N."/>
            <person name="Eloe-Fadrosh E.A."/>
            <person name="Pietrasiak N."/>
        </authorList>
    </citation>
    <scope>NUCLEOTIDE SEQUENCE</scope>
    <source>
        <strain evidence="2">UHER 2000/2452</strain>
    </source>
</reference>
<organism evidence="2 3">
    <name type="scientific">Drouetiella hepatica Uher 2000/2452</name>
    <dbReference type="NCBI Taxonomy" id="904376"/>
    <lineage>
        <taxon>Bacteria</taxon>
        <taxon>Bacillati</taxon>
        <taxon>Cyanobacteriota</taxon>
        <taxon>Cyanophyceae</taxon>
        <taxon>Oculatellales</taxon>
        <taxon>Oculatellaceae</taxon>
        <taxon>Drouetiella</taxon>
    </lineage>
</organism>
<evidence type="ECO:0000313" key="3">
    <source>
        <dbReference type="Proteomes" id="UP000757435"/>
    </source>
</evidence>
<evidence type="ECO:0000313" key="2">
    <source>
        <dbReference type="EMBL" id="MBW4657996.1"/>
    </source>
</evidence>
<protein>
    <submittedName>
        <fullName evidence="2">Uncharacterized protein</fullName>
    </submittedName>
</protein>